<dbReference type="InterPro" id="IPR054120">
    <property type="entry name" value="PBPA_dimer"/>
</dbReference>
<dbReference type="Gene3D" id="3.90.1310.10">
    <property type="entry name" value="Penicillin-binding protein 2a (Domain 2)"/>
    <property type="match status" value="1"/>
</dbReference>
<name>A0A6J6CI79_9ZZZZ</name>
<dbReference type="GO" id="GO:0008658">
    <property type="term" value="F:penicillin binding"/>
    <property type="evidence" value="ECO:0007669"/>
    <property type="project" value="InterPro"/>
</dbReference>
<reference evidence="4" key="1">
    <citation type="submission" date="2020-05" db="EMBL/GenBank/DDBJ databases">
        <authorList>
            <person name="Chiriac C."/>
            <person name="Salcher M."/>
            <person name="Ghai R."/>
            <person name="Kavagutti S V."/>
        </authorList>
    </citation>
    <scope>NUCLEOTIDE SEQUENCE</scope>
</reference>
<proteinExistence type="predicted"/>
<sequence>MNSRIRHLALAMIVLYVILFVQLNVIQVGRKNTLDSDTRNTRQTVRDYNDPRGDIRTKDGVVIATSIRNESGSEFAWQRTYPKGDLYSAITGYFTFAYGATQLEKTQNDILAGRTVEQQIKGIGSLFNGQNTTGSVQTTLDSRIQQAAKDALGNREGSVVVIEPSTGAIKAMWSYPTYDPNLVAVQDDELAGDVLRYLDSMPGKPLLANAYQERYMPGSTFKVITTAGALDAGLINTESFWDDESEFLPPQTNDPIQNYANKVCGGDLAEVFRRSCNTPFARTAIALGPQKMVDITKGFGIGEVIPFDLPRAVSSQFGDVDYFKENLPLLGIGGFGQGNTQMVPVHMAMVAASIANKGMMMKPYVVAATYDHNGSVLRRTSPTVWKTPMSSATSALLTELMIGVVNEGTAKCCMSLANGIQAAAKTGTAQLNAAGEPQSSHAWMIAFAPAQAPRYAIVVMLKGTTAEISAGTGGTLAGPIAKKVLDIALTR</sequence>
<evidence type="ECO:0000313" key="4">
    <source>
        <dbReference type="EMBL" id="CAB4551192.1"/>
    </source>
</evidence>
<dbReference type="SUPFAM" id="SSF56601">
    <property type="entry name" value="beta-lactamase/transpeptidase-like"/>
    <property type="match status" value="1"/>
</dbReference>
<feature type="domain" description="Penicillin binding protein A dimerisation" evidence="3">
    <location>
        <begin position="52"/>
        <end position="135"/>
    </location>
</feature>
<dbReference type="Gene3D" id="3.40.710.10">
    <property type="entry name" value="DD-peptidase/beta-lactamase superfamily"/>
    <property type="match status" value="1"/>
</dbReference>
<feature type="transmembrane region" description="Helical" evidence="1">
    <location>
        <begin position="7"/>
        <end position="26"/>
    </location>
</feature>
<dbReference type="InterPro" id="IPR001460">
    <property type="entry name" value="PCN-bd_Tpept"/>
</dbReference>
<dbReference type="Pfam" id="PF21922">
    <property type="entry name" value="PBP_dimer_2"/>
    <property type="match status" value="1"/>
</dbReference>
<keyword evidence="1" id="KW-1133">Transmembrane helix</keyword>
<dbReference type="GO" id="GO:0071555">
    <property type="term" value="P:cell wall organization"/>
    <property type="evidence" value="ECO:0007669"/>
    <property type="project" value="TreeGrafter"/>
</dbReference>
<dbReference type="InterPro" id="IPR050515">
    <property type="entry name" value="Beta-lactam/transpept"/>
</dbReference>
<keyword evidence="1" id="KW-0812">Transmembrane</keyword>
<dbReference type="EMBL" id="CAEZSL010000167">
    <property type="protein sequence ID" value="CAB4551192.1"/>
    <property type="molecule type" value="Genomic_DNA"/>
</dbReference>
<protein>
    <submittedName>
        <fullName evidence="4">Unannotated protein</fullName>
    </submittedName>
</protein>
<keyword evidence="1" id="KW-0472">Membrane</keyword>
<dbReference type="Pfam" id="PF00905">
    <property type="entry name" value="Transpeptidase"/>
    <property type="match status" value="1"/>
</dbReference>
<feature type="domain" description="Penicillin-binding protein transpeptidase" evidence="2">
    <location>
        <begin position="157"/>
        <end position="485"/>
    </location>
</feature>
<dbReference type="AlphaFoldDB" id="A0A6J6CI79"/>
<dbReference type="InterPro" id="IPR012338">
    <property type="entry name" value="Beta-lactam/transpept-like"/>
</dbReference>
<dbReference type="GO" id="GO:0005886">
    <property type="term" value="C:plasma membrane"/>
    <property type="evidence" value="ECO:0007669"/>
    <property type="project" value="TreeGrafter"/>
</dbReference>
<evidence type="ECO:0000259" key="2">
    <source>
        <dbReference type="Pfam" id="PF00905"/>
    </source>
</evidence>
<evidence type="ECO:0000259" key="3">
    <source>
        <dbReference type="Pfam" id="PF21922"/>
    </source>
</evidence>
<organism evidence="4">
    <name type="scientific">freshwater metagenome</name>
    <dbReference type="NCBI Taxonomy" id="449393"/>
    <lineage>
        <taxon>unclassified sequences</taxon>
        <taxon>metagenomes</taxon>
        <taxon>ecological metagenomes</taxon>
    </lineage>
</organism>
<dbReference type="PANTHER" id="PTHR30627">
    <property type="entry name" value="PEPTIDOGLYCAN D,D-TRANSPEPTIDASE"/>
    <property type="match status" value="1"/>
</dbReference>
<evidence type="ECO:0000256" key="1">
    <source>
        <dbReference type="SAM" id="Phobius"/>
    </source>
</evidence>
<accession>A0A6J6CI79</accession>
<dbReference type="PANTHER" id="PTHR30627:SF24">
    <property type="entry name" value="PENICILLIN-BINDING PROTEIN 4B"/>
    <property type="match status" value="1"/>
</dbReference>
<dbReference type="GO" id="GO:0071972">
    <property type="term" value="F:peptidoglycan L,D-transpeptidase activity"/>
    <property type="evidence" value="ECO:0007669"/>
    <property type="project" value="TreeGrafter"/>
</dbReference>
<gene>
    <name evidence="4" type="ORF">UFOPK1421_01293</name>
</gene>